<feature type="active site" description="Proton acceptor" evidence="10">
    <location>
        <position position="80"/>
    </location>
</feature>
<evidence type="ECO:0000256" key="3">
    <source>
        <dbReference type="ARBA" id="ARBA00022723"/>
    </source>
</evidence>
<comment type="cofactor">
    <cofactor evidence="10">
        <name>Mg(2+)</name>
        <dbReference type="ChEBI" id="CHEBI:18420"/>
    </cofactor>
    <text evidence="10">Binds 1 Mg(2+) ion per subunit.</text>
</comment>
<comment type="caution">
    <text evidence="12">The sequence shown here is derived from an EMBL/GenBank/DDBJ whole genome shotgun (WGS) entry which is preliminary data.</text>
</comment>
<evidence type="ECO:0000256" key="9">
    <source>
        <dbReference type="ARBA" id="ARBA00052017"/>
    </source>
</evidence>
<dbReference type="HAMAP" id="MF_01405">
    <property type="entry name" value="Non_canon_purine_NTPase"/>
    <property type="match status" value="1"/>
</dbReference>
<evidence type="ECO:0000313" key="12">
    <source>
        <dbReference type="EMBL" id="OGW96048.1"/>
    </source>
</evidence>
<comment type="catalytic activity">
    <reaction evidence="9 10">
        <text>XTP + H2O = XMP + diphosphate + H(+)</text>
        <dbReference type="Rhea" id="RHEA:28610"/>
        <dbReference type="ChEBI" id="CHEBI:15377"/>
        <dbReference type="ChEBI" id="CHEBI:15378"/>
        <dbReference type="ChEBI" id="CHEBI:33019"/>
        <dbReference type="ChEBI" id="CHEBI:57464"/>
        <dbReference type="ChEBI" id="CHEBI:61314"/>
        <dbReference type="EC" id="3.6.1.66"/>
    </reaction>
</comment>
<dbReference type="GO" id="GO:0036220">
    <property type="term" value="F:ITP diphosphatase activity"/>
    <property type="evidence" value="ECO:0007669"/>
    <property type="project" value="UniProtKB-UniRule"/>
</dbReference>
<proteinExistence type="inferred from homology"/>
<feature type="binding site" evidence="10">
    <location>
        <position position="80"/>
    </location>
    <ligand>
        <name>Mg(2+)</name>
        <dbReference type="ChEBI" id="CHEBI:18420"/>
    </ligand>
</feature>
<gene>
    <name evidence="12" type="ORF">A3G33_10910</name>
</gene>
<evidence type="ECO:0000256" key="1">
    <source>
        <dbReference type="ARBA" id="ARBA00008023"/>
    </source>
</evidence>
<feature type="binding site" evidence="10">
    <location>
        <position position="51"/>
    </location>
    <ligand>
        <name>Mg(2+)</name>
        <dbReference type="ChEBI" id="CHEBI:18420"/>
    </ligand>
</feature>
<comment type="function">
    <text evidence="10">Pyrophosphatase that catalyzes the hydrolysis of nucleoside triphosphates to their monophosphate derivatives, with a high preference for the non-canonical purine nucleotides XTP (xanthosine triphosphate), dITP (deoxyinosine triphosphate) and ITP. Seems to function as a house-cleaning enzyme that removes non-canonical purine nucleotides from the nucleotide pool, thus preventing their incorporation into DNA/RNA and avoiding chromosomal lesions.</text>
</comment>
<evidence type="ECO:0000256" key="7">
    <source>
        <dbReference type="ARBA" id="ARBA00023080"/>
    </source>
</evidence>
<keyword evidence="4 10" id="KW-0547">Nucleotide-binding</keyword>
<dbReference type="GO" id="GO:0035870">
    <property type="term" value="F:dITP diphosphatase activity"/>
    <property type="evidence" value="ECO:0007669"/>
    <property type="project" value="UniProtKB-UniRule"/>
</dbReference>
<accession>A0A1G1KSZ2</accession>
<dbReference type="Gene3D" id="3.90.950.10">
    <property type="match status" value="1"/>
</dbReference>
<dbReference type="NCBIfam" id="TIGR00042">
    <property type="entry name" value="RdgB/HAM1 family non-canonical purine NTP pyrophosphatase"/>
    <property type="match status" value="1"/>
</dbReference>
<comment type="similarity">
    <text evidence="1 10 11">Belongs to the HAM1 NTPase family.</text>
</comment>
<name>A0A1G1KSZ2_9BACT</name>
<evidence type="ECO:0000256" key="5">
    <source>
        <dbReference type="ARBA" id="ARBA00022801"/>
    </source>
</evidence>
<dbReference type="PANTHER" id="PTHR11067">
    <property type="entry name" value="INOSINE TRIPHOSPHATE PYROPHOSPHATASE/HAM1 PROTEIN"/>
    <property type="match status" value="1"/>
</dbReference>
<dbReference type="GO" id="GO:0009117">
    <property type="term" value="P:nucleotide metabolic process"/>
    <property type="evidence" value="ECO:0007669"/>
    <property type="project" value="UniProtKB-KW"/>
</dbReference>
<dbReference type="CDD" id="cd00515">
    <property type="entry name" value="HAM1"/>
    <property type="match status" value="1"/>
</dbReference>
<dbReference type="GO" id="GO:0046872">
    <property type="term" value="F:metal ion binding"/>
    <property type="evidence" value="ECO:0007669"/>
    <property type="project" value="UniProtKB-KW"/>
</dbReference>
<dbReference type="AlphaFoldDB" id="A0A1G1KSZ2"/>
<reference evidence="12 13" key="1">
    <citation type="journal article" date="2016" name="Nat. Commun.">
        <title>Thousands of microbial genomes shed light on interconnected biogeochemical processes in an aquifer system.</title>
        <authorList>
            <person name="Anantharaman K."/>
            <person name="Brown C.T."/>
            <person name="Hug L.A."/>
            <person name="Sharon I."/>
            <person name="Castelle C.J."/>
            <person name="Probst A.J."/>
            <person name="Thomas B.C."/>
            <person name="Singh A."/>
            <person name="Wilkins M.J."/>
            <person name="Karaoz U."/>
            <person name="Brodie E.L."/>
            <person name="Williams K.H."/>
            <person name="Hubbard S.S."/>
            <person name="Banfield J.F."/>
        </authorList>
    </citation>
    <scope>NUCLEOTIDE SEQUENCE [LARGE SCALE GENOMIC DNA]</scope>
</reference>
<evidence type="ECO:0000256" key="6">
    <source>
        <dbReference type="ARBA" id="ARBA00022842"/>
    </source>
</evidence>
<feature type="binding site" evidence="10">
    <location>
        <begin position="191"/>
        <end position="192"/>
    </location>
    <ligand>
        <name>substrate</name>
    </ligand>
</feature>
<dbReference type="GO" id="GO:0005829">
    <property type="term" value="C:cytosol"/>
    <property type="evidence" value="ECO:0007669"/>
    <property type="project" value="TreeGrafter"/>
</dbReference>
<dbReference type="PANTHER" id="PTHR11067:SF9">
    <property type="entry name" value="INOSINE TRIPHOSPHATE PYROPHOSPHATASE"/>
    <property type="match status" value="1"/>
</dbReference>
<keyword evidence="5 10" id="KW-0378">Hydrolase</keyword>
<dbReference type="GO" id="GO:0036222">
    <property type="term" value="F:XTP diphosphatase activity"/>
    <property type="evidence" value="ECO:0007669"/>
    <property type="project" value="UniProtKB-UniRule"/>
</dbReference>
<feature type="binding site" evidence="10">
    <location>
        <position position="186"/>
    </location>
    <ligand>
        <name>substrate</name>
    </ligand>
</feature>
<dbReference type="Proteomes" id="UP000178187">
    <property type="component" value="Unassembled WGS sequence"/>
</dbReference>
<dbReference type="EC" id="3.6.1.66" evidence="10"/>
<dbReference type="EMBL" id="MHFR01000054">
    <property type="protein sequence ID" value="OGW96048.1"/>
    <property type="molecule type" value="Genomic_DNA"/>
</dbReference>
<comment type="catalytic activity">
    <reaction evidence="8 10">
        <text>dITP + H2O = dIMP + diphosphate + H(+)</text>
        <dbReference type="Rhea" id="RHEA:28342"/>
        <dbReference type="ChEBI" id="CHEBI:15377"/>
        <dbReference type="ChEBI" id="CHEBI:15378"/>
        <dbReference type="ChEBI" id="CHEBI:33019"/>
        <dbReference type="ChEBI" id="CHEBI:61194"/>
        <dbReference type="ChEBI" id="CHEBI:61382"/>
        <dbReference type="EC" id="3.6.1.66"/>
    </reaction>
</comment>
<keyword evidence="7 10" id="KW-0546">Nucleotide metabolism</keyword>
<comment type="catalytic activity">
    <reaction evidence="10">
        <text>ITP + H2O = IMP + diphosphate + H(+)</text>
        <dbReference type="Rhea" id="RHEA:29399"/>
        <dbReference type="ChEBI" id="CHEBI:15377"/>
        <dbReference type="ChEBI" id="CHEBI:15378"/>
        <dbReference type="ChEBI" id="CHEBI:33019"/>
        <dbReference type="ChEBI" id="CHEBI:58053"/>
        <dbReference type="ChEBI" id="CHEBI:61402"/>
        <dbReference type="EC" id="3.6.1.66"/>
    </reaction>
</comment>
<evidence type="ECO:0000256" key="8">
    <source>
        <dbReference type="ARBA" id="ARBA00051875"/>
    </source>
</evidence>
<comment type="subunit">
    <text evidence="2 10">Homodimer.</text>
</comment>
<dbReference type="InterPro" id="IPR029001">
    <property type="entry name" value="ITPase-like_fam"/>
</dbReference>
<dbReference type="InterPro" id="IPR002637">
    <property type="entry name" value="RdgB/HAM1"/>
</dbReference>
<dbReference type="InterPro" id="IPR020922">
    <property type="entry name" value="dITP/XTP_pyrophosphatase"/>
</dbReference>
<feature type="binding site" evidence="10">
    <location>
        <begin position="163"/>
        <end position="166"/>
    </location>
    <ligand>
        <name>substrate</name>
    </ligand>
</feature>
<evidence type="ECO:0000256" key="11">
    <source>
        <dbReference type="RuleBase" id="RU003781"/>
    </source>
</evidence>
<dbReference type="NCBIfam" id="NF011397">
    <property type="entry name" value="PRK14822.1"/>
    <property type="match status" value="1"/>
</dbReference>
<evidence type="ECO:0000256" key="2">
    <source>
        <dbReference type="ARBA" id="ARBA00011738"/>
    </source>
</evidence>
<keyword evidence="3 10" id="KW-0479">Metal-binding</keyword>
<protein>
    <recommendedName>
        <fullName evidence="10">dITP/XTP pyrophosphatase</fullName>
        <ecNumber evidence="10">3.6.1.66</ecNumber>
    </recommendedName>
    <alternativeName>
        <fullName evidence="10">Non-canonical purine NTP pyrophosphatase</fullName>
    </alternativeName>
    <alternativeName>
        <fullName evidence="10">Non-standard purine NTP pyrophosphatase</fullName>
    </alternativeName>
    <alternativeName>
        <fullName evidence="10">Nucleoside-triphosphate diphosphatase</fullName>
    </alternativeName>
    <alternativeName>
        <fullName evidence="10">Nucleoside-triphosphate pyrophosphatase</fullName>
        <shortName evidence="10">NTPase</shortName>
    </alternativeName>
</protein>
<dbReference type="GO" id="GO:0017111">
    <property type="term" value="F:ribonucleoside triphosphate phosphatase activity"/>
    <property type="evidence" value="ECO:0007669"/>
    <property type="project" value="InterPro"/>
</dbReference>
<feature type="binding site" evidence="10">
    <location>
        <begin position="18"/>
        <end position="23"/>
    </location>
    <ligand>
        <name>substrate</name>
    </ligand>
</feature>
<dbReference type="FunFam" id="3.90.950.10:FF:000001">
    <property type="entry name" value="dITP/XTP pyrophosphatase"/>
    <property type="match status" value="1"/>
</dbReference>
<keyword evidence="6 10" id="KW-0460">Magnesium</keyword>
<evidence type="ECO:0000256" key="4">
    <source>
        <dbReference type="ARBA" id="ARBA00022741"/>
    </source>
</evidence>
<sequence>MTPLSKQKSNSLTLLVATGNQKKLKELEALLGDLHIGLLGLKDFQNLVEVEEDGLTFQENAVKKALGFARQTGCLTLAEDSGLSIDYLNGEPGVFSARFAGLEKDDLKNCEKVLESLKNVPDDKRGAAFHCAVALALPDKVISVFEKTVSGFISHAMMGDGGFGYDPLFFYPEFGKTFAQVPAEMKHSVSHRGKALRKLKEFLKEYLRKGPMTKSQ</sequence>
<dbReference type="GO" id="GO:0009146">
    <property type="term" value="P:purine nucleoside triphosphate catabolic process"/>
    <property type="evidence" value="ECO:0007669"/>
    <property type="project" value="UniProtKB-UniRule"/>
</dbReference>
<feature type="binding site" evidence="10">
    <location>
        <position position="81"/>
    </location>
    <ligand>
        <name>substrate</name>
    </ligand>
</feature>
<evidence type="ECO:0000313" key="13">
    <source>
        <dbReference type="Proteomes" id="UP000178187"/>
    </source>
</evidence>
<organism evidence="12 13">
    <name type="scientific">Candidatus Danuiimicrobium aquiferis</name>
    <dbReference type="NCBI Taxonomy" id="1801832"/>
    <lineage>
        <taxon>Bacteria</taxon>
        <taxon>Pseudomonadati</taxon>
        <taxon>Candidatus Omnitrophota</taxon>
        <taxon>Candidatus Danuiimicrobium</taxon>
    </lineage>
</organism>
<evidence type="ECO:0000256" key="10">
    <source>
        <dbReference type="HAMAP-Rule" id="MF_01405"/>
    </source>
</evidence>
<dbReference type="SUPFAM" id="SSF52972">
    <property type="entry name" value="ITPase-like"/>
    <property type="match status" value="1"/>
</dbReference>
<dbReference type="Pfam" id="PF01725">
    <property type="entry name" value="Ham1p_like"/>
    <property type="match status" value="1"/>
</dbReference>
<dbReference type="GO" id="GO:0000166">
    <property type="term" value="F:nucleotide binding"/>
    <property type="evidence" value="ECO:0007669"/>
    <property type="project" value="UniProtKB-KW"/>
</dbReference>